<dbReference type="Proteomes" id="UP000237274">
    <property type="component" value="Unassembled WGS sequence"/>
</dbReference>
<evidence type="ECO:0000313" key="2">
    <source>
        <dbReference type="Proteomes" id="UP000237274"/>
    </source>
</evidence>
<proteinExistence type="predicted"/>
<reference evidence="1 2" key="1">
    <citation type="submission" date="2017-01" db="EMBL/GenBank/DDBJ databases">
        <title>Comparative Genomics of 38 Pectobacterium strains comprising three species revealed the characteristics of Pectobacterium carotovorum.</title>
        <authorList>
            <person name="Xie H."/>
            <person name="Ma Y."/>
            <person name="Li X."/>
        </authorList>
    </citation>
    <scope>NUCLEOTIDE SEQUENCE [LARGE SCALE GENOMIC DNA]</scope>
    <source>
        <strain evidence="1 2">Q142</strain>
    </source>
</reference>
<gene>
    <name evidence="1" type="ORF">BV926_22715</name>
</gene>
<dbReference type="AlphaFoldDB" id="A0ABD6VKK3"/>
<evidence type="ECO:0000313" key="1">
    <source>
        <dbReference type="EMBL" id="POE21936.1"/>
    </source>
</evidence>
<organism evidence="1 2">
    <name type="scientific">Pectobacterium odoriferum</name>
    <dbReference type="NCBI Taxonomy" id="78398"/>
    <lineage>
        <taxon>Bacteria</taxon>
        <taxon>Pseudomonadati</taxon>
        <taxon>Pseudomonadota</taxon>
        <taxon>Gammaproteobacteria</taxon>
        <taxon>Enterobacterales</taxon>
        <taxon>Pectobacteriaceae</taxon>
        <taxon>Pectobacterium</taxon>
    </lineage>
</organism>
<protein>
    <submittedName>
        <fullName evidence="1">Uncharacterized protein</fullName>
    </submittedName>
</protein>
<sequence length="328" mass="36892">MLSTMLFISFCWLFSLLYYRFSVHHSATWQQEVAEVHKHWWYQHRRHFSLQDVVLIGPAGAERVDWLRLLQREQKPPVERQEANGLALRVARIFSPDVSEREHQLARMLVLQWKNQREGKKLTSPQRCFWLGSESAWQVFSDQAMKSFPGITLPATPEFWQGENTLSGIAAALSADENGTEYLIAGCQSEPASSQAQRAAGEAAVLWLAGSDGPVMLSRGEFYDPCATESLEQVCERAQRQSELDAPPDACMLFSHPEQPALAVSGWNMTHHLQDNYWGYTGKLDALIVISLAAIYAQSQSQPCGWIATDFLHPLALGIVKPHGNQQG</sequence>
<name>A0ABD6VKK3_9GAMM</name>
<dbReference type="EMBL" id="MTAO01000036">
    <property type="protein sequence ID" value="POE21936.1"/>
    <property type="molecule type" value="Genomic_DNA"/>
</dbReference>
<comment type="caution">
    <text evidence="1">The sequence shown here is derived from an EMBL/GenBank/DDBJ whole genome shotgun (WGS) entry which is preliminary data.</text>
</comment>
<accession>A0ABD6VKK3</accession>